<sequence length="199" mass="22218">MTTRRLFATLFSESALDDPALLEELAHSCRALAEDDRAGRAWSKEKGYRGYTSYASLNDLPQRDPIFADLVRVLNRHVAAFAKECAFDLARPLKLDSLWVNVMKRGGVHSGHIHPHSAISGTLYVEVPPGSGALKLEDPRLAMLMSAPLRRPDASADLQPFVYAEPTPGAIFLWESWLRHEVMPSDAKDARISISFNYR</sequence>
<dbReference type="EMBL" id="FOZG01000001">
    <property type="protein sequence ID" value="SFR81662.1"/>
    <property type="molecule type" value="Genomic_DNA"/>
</dbReference>
<dbReference type="Proteomes" id="UP000198824">
    <property type="component" value="Unassembled WGS sequence"/>
</dbReference>
<reference evidence="1 2" key="1">
    <citation type="submission" date="2016-10" db="EMBL/GenBank/DDBJ databases">
        <authorList>
            <person name="de Groot N.N."/>
        </authorList>
    </citation>
    <scope>NUCLEOTIDE SEQUENCE [LARGE SCALE GENOMIC DNA]</scope>
    <source>
        <strain evidence="1 2">S5-249</strain>
    </source>
</reference>
<evidence type="ECO:0000313" key="1">
    <source>
        <dbReference type="EMBL" id="SFR81662.1"/>
    </source>
</evidence>
<organism evidence="1 2">
    <name type="scientific">Sphingomonas jatrophae</name>
    <dbReference type="NCBI Taxonomy" id="1166337"/>
    <lineage>
        <taxon>Bacteria</taxon>
        <taxon>Pseudomonadati</taxon>
        <taxon>Pseudomonadota</taxon>
        <taxon>Alphaproteobacteria</taxon>
        <taxon>Sphingomonadales</taxon>
        <taxon>Sphingomonadaceae</taxon>
        <taxon>Sphingomonas</taxon>
    </lineage>
</organism>
<dbReference type="Pfam" id="PF13759">
    <property type="entry name" value="2OG-FeII_Oxy_5"/>
    <property type="match status" value="1"/>
</dbReference>
<dbReference type="STRING" id="1166337.SAMN05192580_0739"/>
<accession>A0A1I6JRR2</accession>
<dbReference type="RefSeq" id="WP_093310844.1">
    <property type="nucleotide sequence ID" value="NZ_FOZG01000001.1"/>
</dbReference>
<dbReference type="InterPro" id="IPR012668">
    <property type="entry name" value="CHP02466"/>
</dbReference>
<dbReference type="Gene3D" id="2.60.120.620">
    <property type="entry name" value="q2cbj1_9rhob like domain"/>
    <property type="match status" value="1"/>
</dbReference>
<gene>
    <name evidence="1" type="ORF">SAMN05192580_0739</name>
</gene>
<evidence type="ECO:0000313" key="2">
    <source>
        <dbReference type="Proteomes" id="UP000198824"/>
    </source>
</evidence>
<dbReference type="OrthoDB" id="9783136at2"/>
<name>A0A1I6JRR2_9SPHN</name>
<evidence type="ECO:0008006" key="3">
    <source>
        <dbReference type="Google" id="ProtNLM"/>
    </source>
</evidence>
<dbReference type="AlphaFoldDB" id="A0A1I6JRR2"/>
<proteinExistence type="predicted"/>
<dbReference type="NCBIfam" id="TIGR02466">
    <property type="entry name" value="TIGR02466 family protein"/>
    <property type="match status" value="1"/>
</dbReference>
<keyword evidence="2" id="KW-1185">Reference proteome</keyword>
<protein>
    <recommendedName>
        <fullName evidence="3">Fe2OG dioxygenase domain-containing protein</fullName>
    </recommendedName>
</protein>